<dbReference type="EMBL" id="MNVO01000055">
    <property type="protein sequence ID" value="OIO31860.1"/>
    <property type="molecule type" value="Genomic_DNA"/>
</dbReference>
<comment type="caution">
    <text evidence="1">The sequence shown here is derived from an EMBL/GenBank/DDBJ whole genome shotgun (WGS) entry which is preliminary data.</text>
</comment>
<organism evidence="1 2">
    <name type="scientific">Candidatus Nomurabacteria bacterium CG1_02_47_685</name>
    <dbReference type="NCBI Taxonomy" id="1805282"/>
    <lineage>
        <taxon>Bacteria</taxon>
        <taxon>Candidatus Nomuraibacteriota</taxon>
    </lineage>
</organism>
<reference evidence="1 2" key="1">
    <citation type="journal article" date="2016" name="Environ. Microbiol.">
        <title>Genomic resolution of a cold subsurface aquifer community provides metabolic insights for novel microbes adapted to high CO concentrations.</title>
        <authorList>
            <person name="Probst A.J."/>
            <person name="Castelle C.J."/>
            <person name="Singh A."/>
            <person name="Brown C.T."/>
            <person name="Anantharaman K."/>
            <person name="Sharon I."/>
            <person name="Hug L.A."/>
            <person name="Burstein D."/>
            <person name="Emerson J.B."/>
            <person name="Thomas B.C."/>
            <person name="Banfield J.F."/>
        </authorList>
    </citation>
    <scope>NUCLEOTIDE SEQUENCE [LARGE SCALE GENOMIC DNA]</scope>
    <source>
        <strain evidence="1">CG1_02_47_685</strain>
    </source>
</reference>
<evidence type="ECO:0000313" key="2">
    <source>
        <dbReference type="Proteomes" id="UP000183206"/>
    </source>
</evidence>
<dbReference type="Proteomes" id="UP000183206">
    <property type="component" value="Unassembled WGS sequence"/>
</dbReference>
<name>A0A1J4V3X4_9BACT</name>
<sequence>MYRRKFVSESIARALGVVPRKVRHQLAVEESGRHKVARVEINELILDRAIEPFHMGVHLRGLGIGVVAGEMKPAHFLVKVFLEFRTIVGQDELKWEREYLAKYITWESDSQVMYART</sequence>
<evidence type="ECO:0000313" key="1">
    <source>
        <dbReference type="EMBL" id="OIO31860.1"/>
    </source>
</evidence>
<proteinExistence type="predicted"/>
<dbReference type="AlphaFoldDB" id="A0A1J4V3X4"/>
<accession>A0A1J4V3X4</accession>
<gene>
    <name evidence="1" type="ORF">AUJ44_03755</name>
</gene>
<dbReference type="STRING" id="1805282.AUJ44_03755"/>
<protein>
    <submittedName>
        <fullName evidence="1">Uncharacterized protein</fullName>
    </submittedName>
</protein>